<evidence type="ECO:0008006" key="4">
    <source>
        <dbReference type="Google" id="ProtNLM"/>
    </source>
</evidence>
<sequence length="162" mass="16421">MTSTRMLDRAIAGVAAGAAGTTALNATTYLDMAVLARPASTTPEQTVGRLEDAVPSALSQDGPNSLAADNRRSGLGALLGIAAGLGTGMAYGLIAPRLARLPLWARGAGAGLAANVASTAPMTALGVTDPRRWPGNSWIRDLVPHVAFGVATAAVFRRLTDS</sequence>
<dbReference type="STRING" id="260086.SAMN05216207_108910"/>
<dbReference type="AlphaFoldDB" id="A0A1I5I6J3"/>
<accession>A0A1I5I6J3</accession>
<keyword evidence="3" id="KW-1185">Reference proteome</keyword>
<keyword evidence="1" id="KW-0472">Membrane</keyword>
<protein>
    <recommendedName>
        <fullName evidence="4">DUF1440 domain-containing protein</fullName>
    </recommendedName>
</protein>
<evidence type="ECO:0000256" key="1">
    <source>
        <dbReference type="SAM" id="Phobius"/>
    </source>
</evidence>
<gene>
    <name evidence="2" type="ORF">SAMN05216207_108910</name>
</gene>
<keyword evidence="1" id="KW-0812">Transmembrane</keyword>
<dbReference type="Proteomes" id="UP000199614">
    <property type="component" value="Unassembled WGS sequence"/>
</dbReference>
<keyword evidence="1" id="KW-1133">Transmembrane helix</keyword>
<name>A0A1I5I6J3_PSUAM</name>
<organism evidence="2 3">
    <name type="scientific">Pseudonocardia ammonioxydans</name>
    <dbReference type="NCBI Taxonomy" id="260086"/>
    <lineage>
        <taxon>Bacteria</taxon>
        <taxon>Bacillati</taxon>
        <taxon>Actinomycetota</taxon>
        <taxon>Actinomycetes</taxon>
        <taxon>Pseudonocardiales</taxon>
        <taxon>Pseudonocardiaceae</taxon>
        <taxon>Pseudonocardia</taxon>
    </lineage>
</organism>
<feature type="transmembrane region" description="Helical" evidence="1">
    <location>
        <begin position="75"/>
        <end position="94"/>
    </location>
</feature>
<proteinExistence type="predicted"/>
<evidence type="ECO:0000313" key="3">
    <source>
        <dbReference type="Proteomes" id="UP000199614"/>
    </source>
</evidence>
<dbReference type="EMBL" id="FOUY01000089">
    <property type="protein sequence ID" value="SFO56258.1"/>
    <property type="molecule type" value="Genomic_DNA"/>
</dbReference>
<evidence type="ECO:0000313" key="2">
    <source>
        <dbReference type="EMBL" id="SFO56258.1"/>
    </source>
</evidence>
<reference evidence="2 3" key="1">
    <citation type="submission" date="2016-10" db="EMBL/GenBank/DDBJ databases">
        <authorList>
            <person name="de Groot N.N."/>
        </authorList>
    </citation>
    <scope>NUCLEOTIDE SEQUENCE [LARGE SCALE GENOMIC DNA]</scope>
    <source>
        <strain evidence="2 3">CGMCC 4.1877</strain>
    </source>
</reference>